<keyword evidence="1" id="KW-0493">Microtubule</keyword>
<dbReference type="InterPro" id="IPR038209">
    <property type="entry name" value="CKK_dom_sf"/>
</dbReference>
<dbReference type="InterPro" id="IPR014797">
    <property type="entry name" value="CKK_CAMSAP"/>
</dbReference>
<dbReference type="PROSITE" id="PS51508">
    <property type="entry name" value="CKK"/>
    <property type="match status" value="1"/>
</dbReference>
<dbReference type="InterPro" id="IPR032940">
    <property type="entry name" value="CAMSAP"/>
</dbReference>
<reference evidence="3" key="1">
    <citation type="submission" date="2016-06" db="UniProtKB">
        <authorList>
            <consortium name="WormBaseParasite"/>
        </authorList>
    </citation>
    <scope>IDENTIFICATION</scope>
</reference>
<proteinExistence type="inferred from homology"/>
<evidence type="ECO:0000313" key="3">
    <source>
        <dbReference type="WBParaSite" id="ECPE_0001429501-mRNA-1"/>
    </source>
</evidence>
<dbReference type="PANTHER" id="PTHR21595">
    <property type="entry name" value="PATRONIN"/>
    <property type="match status" value="1"/>
</dbReference>
<dbReference type="SUPFAM" id="SSF50346">
    <property type="entry name" value="PRC-barrel domain"/>
    <property type="match status" value="1"/>
</dbReference>
<dbReference type="AlphaFoldDB" id="A0A183B4X0"/>
<dbReference type="SMART" id="SM01051">
    <property type="entry name" value="CAMSAP_CKK"/>
    <property type="match status" value="1"/>
</dbReference>
<evidence type="ECO:0000259" key="2">
    <source>
        <dbReference type="PROSITE" id="PS51508"/>
    </source>
</evidence>
<comment type="similarity">
    <text evidence="1">Belongs to the CAMSAP1 family.</text>
</comment>
<organism evidence="3">
    <name type="scientific">Echinostoma caproni</name>
    <dbReference type="NCBI Taxonomy" id="27848"/>
    <lineage>
        <taxon>Eukaryota</taxon>
        <taxon>Metazoa</taxon>
        <taxon>Spiralia</taxon>
        <taxon>Lophotrochozoa</taxon>
        <taxon>Platyhelminthes</taxon>
        <taxon>Trematoda</taxon>
        <taxon>Digenea</taxon>
        <taxon>Plagiorchiida</taxon>
        <taxon>Echinostomata</taxon>
        <taxon>Echinostomatoidea</taxon>
        <taxon>Echinostomatidae</taxon>
        <taxon>Echinostoma</taxon>
    </lineage>
</organism>
<dbReference type="GO" id="GO:0007026">
    <property type="term" value="P:negative regulation of microtubule depolymerization"/>
    <property type="evidence" value="ECO:0007669"/>
    <property type="project" value="TreeGrafter"/>
</dbReference>
<dbReference type="WBParaSite" id="ECPE_0001429501-mRNA-1">
    <property type="protein sequence ID" value="ECPE_0001429501-mRNA-1"/>
    <property type="gene ID" value="ECPE_0001429501"/>
</dbReference>
<dbReference type="GO" id="GO:0005516">
    <property type="term" value="F:calmodulin binding"/>
    <property type="evidence" value="ECO:0007669"/>
    <property type="project" value="InterPro"/>
</dbReference>
<dbReference type="GO" id="GO:0036449">
    <property type="term" value="C:microtubule minus-end"/>
    <property type="evidence" value="ECO:0007669"/>
    <property type="project" value="TreeGrafter"/>
</dbReference>
<name>A0A183B4X0_9TREM</name>
<accession>A0A183B4X0</accession>
<evidence type="ECO:0000256" key="1">
    <source>
        <dbReference type="PROSITE-ProRule" id="PRU00841"/>
    </source>
</evidence>
<comment type="domain">
    <text evidence="1">The CKK domain binds microtubules.</text>
</comment>
<dbReference type="Gene3D" id="3.10.20.360">
    <property type="entry name" value="CKK domain"/>
    <property type="match status" value="1"/>
</dbReference>
<dbReference type="PANTHER" id="PTHR21595:SF0">
    <property type="entry name" value="PATRONIN"/>
    <property type="match status" value="1"/>
</dbReference>
<dbReference type="Pfam" id="PF08683">
    <property type="entry name" value="CAMSAP_CKK"/>
    <property type="match status" value="1"/>
</dbReference>
<dbReference type="InterPro" id="IPR011033">
    <property type="entry name" value="PRC_barrel-like_sf"/>
</dbReference>
<dbReference type="GO" id="GO:0031122">
    <property type="term" value="P:cytoplasmic microtubule organization"/>
    <property type="evidence" value="ECO:0007669"/>
    <property type="project" value="TreeGrafter"/>
</dbReference>
<sequence>LASTEGTHFMILFRDARCQYRAVYAYDLELEELHLICGTGPRKITHEMANRFFKYNSGGKHFTEITSTNHLSPVVDAITIHDSLWSKSGAQAAAMNLVSGRPAL</sequence>
<dbReference type="GO" id="GO:0051011">
    <property type="term" value="F:microtubule minus-end binding"/>
    <property type="evidence" value="ECO:0007669"/>
    <property type="project" value="TreeGrafter"/>
</dbReference>
<feature type="domain" description="CKK" evidence="2">
    <location>
        <begin position="1"/>
        <end position="95"/>
    </location>
</feature>
<protein>
    <submittedName>
        <fullName evidence="3">CKK domain-containing protein</fullName>
    </submittedName>
</protein>